<sequence length="99" mass="10761">MERYKKNLVVLLAVSFLFAGNVNANPAGSGKNAPAIVADAFICRPLGIIALIAGSAIYVVALPFTSMANGQEEAKRTLVLYPYHYTFTRQLGEFHDDDL</sequence>
<keyword evidence="1" id="KW-0812">Transmembrane</keyword>
<name>A0A381Z577_9ZZZZ</name>
<feature type="transmembrane region" description="Helical" evidence="1">
    <location>
        <begin position="48"/>
        <end position="68"/>
    </location>
</feature>
<reference evidence="2" key="1">
    <citation type="submission" date="2018-05" db="EMBL/GenBank/DDBJ databases">
        <authorList>
            <person name="Lanie J.A."/>
            <person name="Ng W.-L."/>
            <person name="Kazmierczak K.M."/>
            <person name="Andrzejewski T.M."/>
            <person name="Davidsen T.M."/>
            <person name="Wayne K.J."/>
            <person name="Tettelin H."/>
            <person name="Glass J.I."/>
            <person name="Rusch D."/>
            <person name="Podicherti R."/>
            <person name="Tsui H.-C.T."/>
            <person name="Winkler M.E."/>
        </authorList>
    </citation>
    <scope>NUCLEOTIDE SEQUENCE</scope>
</reference>
<organism evidence="2">
    <name type="scientific">marine metagenome</name>
    <dbReference type="NCBI Taxonomy" id="408172"/>
    <lineage>
        <taxon>unclassified sequences</taxon>
        <taxon>metagenomes</taxon>
        <taxon>ecological metagenomes</taxon>
    </lineage>
</organism>
<proteinExistence type="predicted"/>
<protein>
    <submittedName>
        <fullName evidence="2">Uncharacterized protein</fullName>
    </submittedName>
</protein>
<gene>
    <name evidence="2" type="ORF">METZ01_LOCUS136886</name>
</gene>
<evidence type="ECO:0000256" key="1">
    <source>
        <dbReference type="SAM" id="Phobius"/>
    </source>
</evidence>
<accession>A0A381Z577</accession>
<dbReference type="EMBL" id="UINC01019880">
    <property type="protein sequence ID" value="SVA84032.1"/>
    <property type="molecule type" value="Genomic_DNA"/>
</dbReference>
<keyword evidence="1" id="KW-0472">Membrane</keyword>
<dbReference type="AlphaFoldDB" id="A0A381Z577"/>
<evidence type="ECO:0000313" key="2">
    <source>
        <dbReference type="EMBL" id="SVA84032.1"/>
    </source>
</evidence>
<keyword evidence="1" id="KW-1133">Transmembrane helix</keyword>